<protein>
    <recommendedName>
        <fullName evidence="20">Actin-associated protein FAM107A</fullName>
    </recommendedName>
</protein>
<evidence type="ECO:0000256" key="1">
    <source>
        <dbReference type="ARBA" id="ARBA00004123"/>
    </source>
</evidence>
<accession>A0A553RKK9</accession>
<dbReference type="AlphaFoldDB" id="A0A553RKK9"/>
<evidence type="ECO:0000256" key="15">
    <source>
        <dbReference type="ARBA" id="ARBA00023212"/>
    </source>
</evidence>
<sequence length="401" mass="45636">MISSSNVSHINRLHSQTVKIIPVDSQEEQATLGYEKCQRRVEPQRGEAFYPSPPSPEPVPVLNPPTSPRQHASEVDTALAVEITGKAYNIEQQSVKNGKHLNGGETPSHTLPGCSRMEQRIEAGFYPCEGQLSRPRDVLVKSVSAYADIQWEQPHQPRNPGRDGEVSPLASYAPQPDYMTGDDDLIKPKKLTNPVKASKSHQELHRELLLNHKRGVTVENKSELQRVLEQRKRDQLMKQRKQEEEARRKISPLEQELLKRHQKLEELEKEQTRQEDEKCNAPEFIKVKEKLRRTSFTSSGEKEETAERTRGRGVKDQQECDSVQEKGYKGVAGRMVAFRYDAYLQHPGKQINTSEHQALEFCSAPLRSCQLQESRAEEFHKALVKHQNSVCEIQTLENTGG</sequence>
<dbReference type="GO" id="GO:0030041">
    <property type="term" value="P:actin filament polymerization"/>
    <property type="evidence" value="ECO:0007669"/>
    <property type="project" value="TreeGrafter"/>
</dbReference>
<dbReference type="InterPro" id="IPR009533">
    <property type="entry name" value="FAM107"/>
</dbReference>
<evidence type="ECO:0000256" key="4">
    <source>
        <dbReference type="ARBA" id="ARBA00004316"/>
    </source>
</evidence>
<evidence type="ECO:0000256" key="2">
    <source>
        <dbReference type="ARBA" id="ARBA00004236"/>
    </source>
</evidence>
<evidence type="ECO:0000313" key="23">
    <source>
        <dbReference type="EMBL" id="TRZ02715.1"/>
    </source>
</evidence>
<evidence type="ECO:0000256" key="18">
    <source>
        <dbReference type="ARBA" id="ARBA00023306"/>
    </source>
</evidence>
<dbReference type="PANTHER" id="PTHR16768:SF3">
    <property type="entry name" value="ACTIN-ASSOCIATED PROTEIN FAM107A"/>
    <property type="match status" value="1"/>
</dbReference>
<evidence type="ECO:0000256" key="14">
    <source>
        <dbReference type="ARBA" id="ARBA00023203"/>
    </source>
</evidence>
<keyword evidence="18" id="KW-0131">Cell cycle</keyword>
<feature type="region of interest" description="Disordered" evidence="22">
    <location>
        <begin position="231"/>
        <end position="254"/>
    </location>
</feature>
<keyword evidence="11" id="KW-0770">Synapse</keyword>
<feature type="non-terminal residue" evidence="23">
    <location>
        <position position="401"/>
    </location>
</feature>
<evidence type="ECO:0000256" key="6">
    <source>
        <dbReference type="ARBA" id="ARBA00022475"/>
    </source>
</evidence>
<evidence type="ECO:0000256" key="16">
    <source>
        <dbReference type="ARBA" id="ARBA00023242"/>
    </source>
</evidence>
<dbReference type="GO" id="GO:0001725">
    <property type="term" value="C:stress fiber"/>
    <property type="evidence" value="ECO:0007669"/>
    <property type="project" value="UniProtKB-SubCell"/>
</dbReference>
<name>A0A553RKK9_9TELE</name>
<comment type="caution">
    <text evidence="23">The sequence shown here is derived from an EMBL/GenBank/DDBJ whole genome shotgun (WGS) entry which is preliminary data.</text>
</comment>
<dbReference type="GO" id="GO:0003779">
    <property type="term" value="F:actin binding"/>
    <property type="evidence" value="ECO:0007669"/>
    <property type="project" value="UniProtKB-KW"/>
</dbReference>
<dbReference type="GO" id="GO:0045202">
    <property type="term" value="C:synapse"/>
    <property type="evidence" value="ECO:0007669"/>
    <property type="project" value="UniProtKB-SubCell"/>
</dbReference>
<dbReference type="GO" id="GO:0005886">
    <property type="term" value="C:plasma membrane"/>
    <property type="evidence" value="ECO:0007669"/>
    <property type="project" value="UniProtKB-SubCell"/>
</dbReference>
<dbReference type="EMBL" id="SRMA01023893">
    <property type="protein sequence ID" value="TRZ02715.1"/>
    <property type="molecule type" value="Genomic_DNA"/>
</dbReference>
<keyword evidence="7" id="KW-0963">Cytoplasm</keyword>
<evidence type="ECO:0000256" key="17">
    <source>
        <dbReference type="ARBA" id="ARBA00023273"/>
    </source>
</evidence>
<feature type="region of interest" description="Disordered" evidence="22">
    <location>
        <begin position="46"/>
        <end position="72"/>
    </location>
</feature>
<evidence type="ECO:0000256" key="20">
    <source>
        <dbReference type="ARBA" id="ARBA00040095"/>
    </source>
</evidence>
<dbReference type="GO" id="GO:0032956">
    <property type="term" value="P:regulation of actin cytoskeleton organization"/>
    <property type="evidence" value="ECO:0007669"/>
    <property type="project" value="TreeGrafter"/>
</dbReference>
<feature type="compositionally biased region" description="Basic and acidic residues" evidence="22">
    <location>
        <begin position="231"/>
        <end position="248"/>
    </location>
</feature>
<feature type="region of interest" description="Disordered" evidence="22">
    <location>
        <begin position="295"/>
        <end position="321"/>
    </location>
</feature>
<evidence type="ECO:0000256" key="13">
    <source>
        <dbReference type="ARBA" id="ARBA00023136"/>
    </source>
</evidence>
<keyword evidence="24" id="KW-1185">Reference proteome</keyword>
<evidence type="ECO:0000256" key="10">
    <source>
        <dbReference type="ARBA" id="ARBA00023016"/>
    </source>
</evidence>
<evidence type="ECO:0000313" key="24">
    <source>
        <dbReference type="Proteomes" id="UP000316079"/>
    </source>
</evidence>
<evidence type="ECO:0000256" key="11">
    <source>
        <dbReference type="ARBA" id="ARBA00023018"/>
    </source>
</evidence>
<evidence type="ECO:0000256" key="8">
    <source>
        <dbReference type="ARBA" id="ARBA00022604"/>
    </source>
</evidence>
<evidence type="ECO:0000256" key="5">
    <source>
        <dbReference type="ARBA" id="ARBA00004529"/>
    </source>
</evidence>
<keyword evidence="14" id="KW-0009">Actin-binding</keyword>
<feature type="compositionally biased region" description="Pro residues" evidence="22">
    <location>
        <begin position="51"/>
        <end position="67"/>
    </location>
</feature>
<evidence type="ECO:0000256" key="12">
    <source>
        <dbReference type="ARBA" id="ARBA00023054"/>
    </source>
</evidence>
<proteinExistence type="predicted"/>
<keyword evidence="8" id="KW-0341">Growth regulation</keyword>
<evidence type="ECO:0000256" key="9">
    <source>
        <dbReference type="ARBA" id="ARBA00022949"/>
    </source>
</evidence>
<dbReference type="GO" id="GO:0005925">
    <property type="term" value="C:focal adhesion"/>
    <property type="evidence" value="ECO:0007669"/>
    <property type="project" value="UniProtKB-SubCell"/>
</dbReference>
<evidence type="ECO:0000256" key="3">
    <source>
        <dbReference type="ARBA" id="ARBA00004246"/>
    </source>
</evidence>
<keyword evidence="15" id="KW-0206">Cytoskeleton</keyword>
<keyword evidence="17" id="KW-0966">Cell projection</keyword>
<dbReference type="PANTHER" id="PTHR16768">
    <property type="entry name" value="DOWN REGULATED IN RENAL CARCINOMA 1/TU3A"/>
    <property type="match status" value="1"/>
</dbReference>
<evidence type="ECO:0000256" key="21">
    <source>
        <dbReference type="ARBA" id="ARBA00045129"/>
    </source>
</evidence>
<dbReference type="Pfam" id="PF06625">
    <property type="entry name" value="DUF1151"/>
    <property type="match status" value="1"/>
</dbReference>
<organism evidence="23 24">
    <name type="scientific">Danionella cerebrum</name>
    <dbReference type="NCBI Taxonomy" id="2873325"/>
    <lineage>
        <taxon>Eukaryota</taxon>
        <taxon>Metazoa</taxon>
        <taxon>Chordata</taxon>
        <taxon>Craniata</taxon>
        <taxon>Vertebrata</taxon>
        <taxon>Euteleostomi</taxon>
        <taxon>Actinopterygii</taxon>
        <taxon>Neopterygii</taxon>
        <taxon>Teleostei</taxon>
        <taxon>Ostariophysi</taxon>
        <taxon>Cypriniformes</taxon>
        <taxon>Danionidae</taxon>
        <taxon>Danioninae</taxon>
        <taxon>Danionella</taxon>
    </lineage>
</organism>
<evidence type="ECO:0000256" key="19">
    <source>
        <dbReference type="ARBA" id="ARBA00034103"/>
    </source>
</evidence>
<keyword evidence="13" id="KW-0472">Membrane</keyword>
<evidence type="ECO:0000256" key="22">
    <source>
        <dbReference type="SAM" id="MobiDB-lite"/>
    </source>
</evidence>
<dbReference type="GO" id="GO:0043005">
    <property type="term" value="C:neuron projection"/>
    <property type="evidence" value="ECO:0007669"/>
    <property type="project" value="TreeGrafter"/>
</dbReference>
<dbReference type="GO" id="GO:0005634">
    <property type="term" value="C:nucleus"/>
    <property type="evidence" value="ECO:0007669"/>
    <property type="project" value="UniProtKB-SubCell"/>
</dbReference>
<dbReference type="Proteomes" id="UP000316079">
    <property type="component" value="Unassembled WGS sequence"/>
</dbReference>
<evidence type="ECO:0000256" key="7">
    <source>
        <dbReference type="ARBA" id="ARBA00022490"/>
    </source>
</evidence>
<feature type="compositionally biased region" description="Basic and acidic residues" evidence="22">
    <location>
        <begin position="300"/>
        <end position="321"/>
    </location>
</feature>
<comment type="subcellular location">
    <subcellularLocation>
        <location evidence="3">Cell junction</location>
        <location evidence="3">Focal adhesion</location>
    </subcellularLocation>
    <subcellularLocation>
        <location evidence="2">Cell membrane</location>
    </subcellularLocation>
    <subcellularLocation>
        <location evidence="4">Cell projection</location>
    </subcellularLocation>
    <subcellularLocation>
        <location evidence="5">Cytoplasm</location>
        <location evidence="5">Cytoskeleton</location>
        <location evidence="5">Stress fiber</location>
    </subcellularLocation>
    <subcellularLocation>
        <location evidence="1">Nucleus</location>
    </subcellularLocation>
    <subcellularLocation>
        <location evidence="19">Synapse</location>
    </subcellularLocation>
</comment>
<gene>
    <name evidence="23" type="ORF">DNTS_004540</name>
</gene>
<dbReference type="GO" id="GO:0051017">
    <property type="term" value="P:actin filament bundle assembly"/>
    <property type="evidence" value="ECO:0007669"/>
    <property type="project" value="TreeGrafter"/>
</dbReference>
<comment type="function">
    <text evidence="21">Stress-inducible actin-binding protein that plays a role in synaptic and cognitive functions by modulating actin filamentous (F-actin) dynamics. Mediates polymerization of globular actin to F-actin. Also binds to, stabilizes and bundles F-actin. Involved in synaptic function by regulating neurite outgrowth in an actin-dependent manner and for the acquisition of hippocampus-dependent cognitive function, such as learning and long-term memory. Plays a role in the actin and microtubule cytoskeleton organization; negatively regulates focal adhesion (FA) assembly promoting malignant glial cell migration in an actin-, microtubule- and MAP1A-dependent manner. Also involved in neuroblastoma G1/S phase cell cycle progression and cell proliferation inhibition by stimulating ubiquitination of NF-kappa-B subunit RELA and NF-kappa-B degradation in a COMMD1- and actin-dependent manner. May play a role in tumor development.</text>
</comment>
<keyword evidence="10" id="KW-0346">Stress response</keyword>
<dbReference type="OrthoDB" id="5963205at2759"/>
<keyword evidence="6" id="KW-1003">Cell membrane</keyword>
<keyword evidence="16" id="KW-0539">Nucleus</keyword>
<feature type="region of interest" description="Disordered" evidence="22">
    <location>
        <begin position="150"/>
        <end position="182"/>
    </location>
</feature>
<keyword evidence="9" id="KW-0965">Cell junction</keyword>
<reference evidence="23 24" key="1">
    <citation type="journal article" date="2019" name="Sci. Data">
        <title>Hybrid genome assembly and annotation of Danionella translucida.</title>
        <authorList>
            <person name="Kadobianskyi M."/>
            <person name="Schulze L."/>
            <person name="Schuelke M."/>
            <person name="Judkewitz B."/>
        </authorList>
    </citation>
    <scope>NUCLEOTIDE SEQUENCE [LARGE SCALE GENOMIC DNA]</scope>
    <source>
        <strain evidence="23 24">Bolton</strain>
    </source>
</reference>
<keyword evidence="12" id="KW-0175">Coiled coil</keyword>